<evidence type="ECO:0000313" key="2">
    <source>
        <dbReference type="Proteomes" id="UP000789901"/>
    </source>
</evidence>
<feature type="non-terminal residue" evidence="1">
    <location>
        <position position="120"/>
    </location>
</feature>
<protein>
    <submittedName>
        <fullName evidence="1">6060_t:CDS:1</fullName>
    </submittedName>
</protein>
<name>A0ABN7WVB4_GIGMA</name>
<gene>
    <name evidence="1" type="ORF">GMARGA_LOCUS35605</name>
</gene>
<accession>A0ABN7WVB4</accession>
<reference evidence="1 2" key="1">
    <citation type="submission" date="2021-06" db="EMBL/GenBank/DDBJ databases">
        <authorList>
            <person name="Kallberg Y."/>
            <person name="Tangrot J."/>
            <person name="Rosling A."/>
        </authorList>
    </citation>
    <scope>NUCLEOTIDE SEQUENCE [LARGE SCALE GENOMIC DNA]</scope>
    <source>
        <strain evidence="1 2">120-4 pot B 10/14</strain>
    </source>
</reference>
<dbReference type="EMBL" id="CAJVQB010066755">
    <property type="protein sequence ID" value="CAG8841747.1"/>
    <property type="molecule type" value="Genomic_DNA"/>
</dbReference>
<organism evidence="1 2">
    <name type="scientific">Gigaspora margarita</name>
    <dbReference type="NCBI Taxonomy" id="4874"/>
    <lineage>
        <taxon>Eukaryota</taxon>
        <taxon>Fungi</taxon>
        <taxon>Fungi incertae sedis</taxon>
        <taxon>Mucoromycota</taxon>
        <taxon>Glomeromycotina</taxon>
        <taxon>Glomeromycetes</taxon>
        <taxon>Diversisporales</taxon>
        <taxon>Gigasporaceae</taxon>
        <taxon>Gigaspora</taxon>
    </lineage>
</organism>
<comment type="caution">
    <text evidence="1">The sequence shown here is derived from an EMBL/GenBank/DDBJ whole genome shotgun (WGS) entry which is preliminary data.</text>
</comment>
<keyword evidence="2" id="KW-1185">Reference proteome</keyword>
<proteinExistence type="predicted"/>
<dbReference type="Proteomes" id="UP000789901">
    <property type="component" value="Unassembled WGS sequence"/>
</dbReference>
<feature type="non-terminal residue" evidence="1">
    <location>
        <position position="1"/>
    </location>
</feature>
<evidence type="ECO:0000313" key="1">
    <source>
        <dbReference type="EMBL" id="CAG8841747.1"/>
    </source>
</evidence>
<sequence>ENDENPYYDDTIVKYMHCPSTPEFENLTYPQYFEQYSITPSRPLTLRTIHRDQLNNYIIKHRLLNSLANQLPTNLHEIIHSQLNNLKILPYIFPLTAILELPPDQYKALSTISIYMGKAN</sequence>